<keyword evidence="3" id="KW-1185">Reference proteome</keyword>
<evidence type="ECO:0000313" key="3">
    <source>
        <dbReference type="Proteomes" id="UP001159427"/>
    </source>
</evidence>
<feature type="compositionally biased region" description="Acidic residues" evidence="1">
    <location>
        <begin position="109"/>
        <end position="119"/>
    </location>
</feature>
<feature type="compositionally biased region" description="Basic and acidic residues" evidence="1">
    <location>
        <begin position="96"/>
        <end position="108"/>
    </location>
</feature>
<name>A0ABN8MLH5_9CNID</name>
<dbReference type="InterPro" id="IPR011011">
    <property type="entry name" value="Znf_FYVE_PHD"/>
</dbReference>
<sequence length="351" mass="39898">MAGDEGICSSCFAKTKYTCLTCGNFFCMRCSVFENNEDTPGWKAAKSVAYCESCFNEMMERESSQSIMTKSQDDEAFSEDDVTSRKSPSSTDSAEENTKSAEVNKQDSDSENEDHEDDMSLPFTKKAKSKSKRKSGRRPKWNNDDVDDMVDIIVNSDYYKRKLIFTNTKNQRNAKRNSKFMFSISQMRTKFKKCISECKNAAMTIKTATGIKRFQDSQGYGKWFPTLFAVVKTRESCQPEQAIEPSPSPCSSLSQVDKATDDDLESTENEMFIPRKKARKVKNKSPIDAALVETLDLAKEVVKNDPTKELINFMREEMDKARDHELKLFHLLQSSKPSVNNAFGAYDPQQQ</sequence>
<reference evidence="2 3" key="1">
    <citation type="submission" date="2022-05" db="EMBL/GenBank/DDBJ databases">
        <authorList>
            <consortium name="Genoscope - CEA"/>
            <person name="William W."/>
        </authorList>
    </citation>
    <scope>NUCLEOTIDE SEQUENCE [LARGE SCALE GENOMIC DNA]</scope>
</reference>
<dbReference type="Proteomes" id="UP001159427">
    <property type="component" value="Unassembled WGS sequence"/>
</dbReference>
<dbReference type="SUPFAM" id="SSF57903">
    <property type="entry name" value="FYVE/PHD zinc finger"/>
    <property type="match status" value="1"/>
</dbReference>
<gene>
    <name evidence="2" type="ORF">PEVE_00038242</name>
</gene>
<organism evidence="2 3">
    <name type="scientific">Porites evermanni</name>
    <dbReference type="NCBI Taxonomy" id="104178"/>
    <lineage>
        <taxon>Eukaryota</taxon>
        <taxon>Metazoa</taxon>
        <taxon>Cnidaria</taxon>
        <taxon>Anthozoa</taxon>
        <taxon>Hexacorallia</taxon>
        <taxon>Scleractinia</taxon>
        <taxon>Fungiina</taxon>
        <taxon>Poritidae</taxon>
        <taxon>Porites</taxon>
    </lineage>
</organism>
<evidence type="ECO:0000313" key="2">
    <source>
        <dbReference type="EMBL" id="CAH3030603.1"/>
    </source>
</evidence>
<feature type="region of interest" description="Disordered" evidence="1">
    <location>
        <begin position="62"/>
        <end position="145"/>
    </location>
</feature>
<protein>
    <submittedName>
        <fullName evidence="2">Uncharacterized protein</fullName>
    </submittedName>
</protein>
<accession>A0ABN8MLH5</accession>
<evidence type="ECO:0000256" key="1">
    <source>
        <dbReference type="SAM" id="MobiDB-lite"/>
    </source>
</evidence>
<feature type="non-terminal residue" evidence="2">
    <location>
        <position position="351"/>
    </location>
</feature>
<comment type="caution">
    <text evidence="2">The sequence shown here is derived from an EMBL/GenBank/DDBJ whole genome shotgun (WGS) entry which is preliminary data.</text>
</comment>
<feature type="compositionally biased region" description="Basic residues" evidence="1">
    <location>
        <begin position="125"/>
        <end position="140"/>
    </location>
</feature>
<dbReference type="EMBL" id="CALNXI010000643">
    <property type="protein sequence ID" value="CAH3030603.1"/>
    <property type="molecule type" value="Genomic_DNA"/>
</dbReference>
<proteinExistence type="predicted"/>